<dbReference type="Gene3D" id="3.30.420.10">
    <property type="entry name" value="Ribonuclease H-like superfamily/Ribonuclease H"/>
    <property type="match status" value="1"/>
</dbReference>
<dbReference type="InterPro" id="IPR036397">
    <property type="entry name" value="RNaseH_sf"/>
</dbReference>
<evidence type="ECO:0000313" key="1">
    <source>
        <dbReference type="EMBL" id="CAF1633104.1"/>
    </source>
</evidence>
<sequence length="411" mass="48478">RYNAVRPPALDSTQIDQIIKQNRSATAAELLSHTNFKTTERKIQSYRLSLGYRPRKSVLKVKTNNKNEQNRYQFAAQHYLANNIKKYIFEDECYVGLRNTQQIVWCKRGESTPEKEISSLRAHMNYLIGFIWWDGYVFYRFDNWLTSDTYCDTVNEFRHRREQCDEQFSMSIYDQSGDCEEQTTGLNGRFLHSQLIISCLLRKKSTSNKKNRVHLETFLYRSLNRALRVQDIDALFLFRFFIHDRNKQLGRWRDPSHVQVYRGQLMSTEELTVLKKSKGKFVSINSFFSIRSNRDMALSYLGSHDAHQSAHRILFEINVDPTKANVKPFVDLSSIRYFPEDEFLMVIGSISCIQKVCLDGNQIWFIEMTLCGNNDGYLQDMLSHMDQQYHQKNMGLTWETSMMQENTYVDC</sequence>
<dbReference type="AlphaFoldDB" id="A0A816DCJ0"/>
<dbReference type="SUPFAM" id="SSF56399">
    <property type="entry name" value="ADP-ribosylation"/>
    <property type="match status" value="1"/>
</dbReference>
<accession>A0A816DCJ0</accession>
<name>A0A816DCJ0_ADIRI</name>
<keyword evidence="2" id="KW-1185">Reference proteome</keyword>
<dbReference type="GO" id="GO:0003676">
    <property type="term" value="F:nucleic acid binding"/>
    <property type="evidence" value="ECO:0007669"/>
    <property type="project" value="InterPro"/>
</dbReference>
<gene>
    <name evidence="1" type="ORF">XAT740_LOCUS51995</name>
</gene>
<dbReference type="EMBL" id="CAJNOR010008430">
    <property type="protein sequence ID" value="CAF1633104.1"/>
    <property type="molecule type" value="Genomic_DNA"/>
</dbReference>
<dbReference type="Proteomes" id="UP000663828">
    <property type="component" value="Unassembled WGS sequence"/>
</dbReference>
<feature type="non-terminal residue" evidence="1">
    <location>
        <position position="1"/>
    </location>
</feature>
<comment type="caution">
    <text evidence="1">The sequence shown here is derived from an EMBL/GenBank/DDBJ whole genome shotgun (WGS) entry which is preliminary data.</text>
</comment>
<evidence type="ECO:0000313" key="2">
    <source>
        <dbReference type="Proteomes" id="UP000663828"/>
    </source>
</evidence>
<organism evidence="1 2">
    <name type="scientific">Adineta ricciae</name>
    <name type="common">Rotifer</name>
    <dbReference type="NCBI Taxonomy" id="249248"/>
    <lineage>
        <taxon>Eukaryota</taxon>
        <taxon>Metazoa</taxon>
        <taxon>Spiralia</taxon>
        <taxon>Gnathifera</taxon>
        <taxon>Rotifera</taxon>
        <taxon>Eurotatoria</taxon>
        <taxon>Bdelloidea</taxon>
        <taxon>Adinetida</taxon>
        <taxon>Adinetidae</taxon>
        <taxon>Adineta</taxon>
    </lineage>
</organism>
<protein>
    <submittedName>
        <fullName evidence="1">Uncharacterized protein</fullName>
    </submittedName>
</protein>
<proteinExistence type="predicted"/>
<reference evidence="1" key="1">
    <citation type="submission" date="2021-02" db="EMBL/GenBank/DDBJ databases">
        <authorList>
            <person name="Nowell W R."/>
        </authorList>
    </citation>
    <scope>NUCLEOTIDE SEQUENCE</scope>
</reference>